<dbReference type="PANTHER" id="PTHR37299:SF1">
    <property type="entry name" value="STAGE 0 SPORULATION PROTEIN A HOMOLOG"/>
    <property type="match status" value="1"/>
</dbReference>
<dbReference type="PROSITE" id="PS50930">
    <property type="entry name" value="HTH_LYTTR"/>
    <property type="match status" value="1"/>
</dbReference>
<feature type="repeat" description="TPR" evidence="1">
    <location>
        <begin position="127"/>
        <end position="160"/>
    </location>
</feature>
<feature type="chain" id="PRO_5045241580" description="HTH LytTR-type domain-containing protein" evidence="4">
    <location>
        <begin position="29"/>
        <end position="592"/>
    </location>
</feature>
<comment type="caution">
    <text evidence="6">The sequence shown here is derived from an EMBL/GenBank/DDBJ whole genome shotgun (WGS) entry which is preliminary data.</text>
</comment>
<keyword evidence="1" id="KW-0802">TPR repeat</keyword>
<evidence type="ECO:0000259" key="5">
    <source>
        <dbReference type="PROSITE" id="PS50930"/>
    </source>
</evidence>
<dbReference type="Pfam" id="PF13432">
    <property type="entry name" value="TPR_16"/>
    <property type="match status" value="1"/>
</dbReference>
<dbReference type="EMBL" id="BNAG01000001">
    <property type="protein sequence ID" value="GHE51036.1"/>
    <property type="molecule type" value="Genomic_DNA"/>
</dbReference>
<evidence type="ECO:0000313" key="6">
    <source>
        <dbReference type="EMBL" id="GHE51036.1"/>
    </source>
</evidence>
<dbReference type="Proteomes" id="UP000658258">
    <property type="component" value="Unassembled WGS sequence"/>
</dbReference>
<dbReference type="SMART" id="SM00850">
    <property type="entry name" value="LytTR"/>
    <property type="match status" value="1"/>
</dbReference>
<dbReference type="InterPro" id="IPR007492">
    <property type="entry name" value="LytTR_DNA-bd_dom"/>
</dbReference>
<feature type="domain" description="HTH LytTR-type" evidence="5">
    <location>
        <begin position="532"/>
        <end position="590"/>
    </location>
</feature>
<keyword evidence="3" id="KW-0812">Transmembrane</keyword>
<feature type="repeat" description="TPR" evidence="1">
    <location>
        <begin position="168"/>
        <end position="201"/>
    </location>
</feature>
<evidence type="ECO:0000256" key="3">
    <source>
        <dbReference type="SAM" id="Phobius"/>
    </source>
</evidence>
<dbReference type="Gene3D" id="1.25.40.10">
    <property type="entry name" value="Tetratricopeptide repeat domain"/>
    <property type="match status" value="2"/>
</dbReference>
<evidence type="ECO:0000256" key="2">
    <source>
        <dbReference type="SAM" id="Coils"/>
    </source>
</evidence>
<dbReference type="RefSeq" id="WP_189628267.1">
    <property type="nucleotide sequence ID" value="NZ_BNAG01000001.1"/>
</dbReference>
<keyword evidence="3" id="KW-0472">Membrane</keyword>
<feature type="coiled-coil region" evidence="2">
    <location>
        <begin position="466"/>
        <end position="493"/>
    </location>
</feature>
<reference evidence="7" key="1">
    <citation type="journal article" date="2019" name="Int. J. Syst. Evol. Microbiol.">
        <title>The Global Catalogue of Microorganisms (GCM) 10K type strain sequencing project: providing services to taxonomists for standard genome sequencing and annotation.</title>
        <authorList>
            <consortium name="The Broad Institute Genomics Platform"/>
            <consortium name="The Broad Institute Genome Sequencing Center for Infectious Disease"/>
            <person name="Wu L."/>
            <person name="Ma J."/>
        </authorList>
    </citation>
    <scope>NUCLEOTIDE SEQUENCE [LARGE SCALE GENOMIC DNA]</scope>
    <source>
        <strain evidence="7">CGMCC 1.15111</strain>
    </source>
</reference>
<dbReference type="PROSITE" id="PS50005">
    <property type="entry name" value="TPR"/>
    <property type="match status" value="2"/>
</dbReference>
<dbReference type="Gene3D" id="2.40.50.1020">
    <property type="entry name" value="LytTr DNA-binding domain"/>
    <property type="match status" value="1"/>
</dbReference>
<dbReference type="SUPFAM" id="SSF48452">
    <property type="entry name" value="TPR-like"/>
    <property type="match status" value="2"/>
</dbReference>
<dbReference type="PANTHER" id="PTHR37299">
    <property type="entry name" value="TRANSCRIPTIONAL REGULATOR-RELATED"/>
    <property type="match status" value="1"/>
</dbReference>
<dbReference type="SMART" id="SM00028">
    <property type="entry name" value="TPR"/>
    <property type="match status" value="3"/>
</dbReference>
<gene>
    <name evidence="6" type="ORF">GCM10011340_01380</name>
</gene>
<evidence type="ECO:0000256" key="4">
    <source>
        <dbReference type="SAM" id="SignalP"/>
    </source>
</evidence>
<feature type="transmembrane region" description="Helical" evidence="3">
    <location>
        <begin position="437"/>
        <end position="459"/>
    </location>
</feature>
<dbReference type="InterPro" id="IPR046947">
    <property type="entry name" value="LytR-like"/>
</dbReference>
<organism evidence="6 7">
    <name type="scientific">Roseivirga thermotolerans</name>
    <dbReference type="NCBI Taxonomy" id="1758176"/>
    <lineage>
        <taxon>Bacteria</taxon>
        <taxon>Pseudomonadati</taxon>
        <taxon>Bacteroidota</taxon>
        <taxon>Cytophagia</taxon>
        <taxon>Cytophagales</taxon>
        <taxon>Roseivirgaceae</taxon>
        <taxon>Roseivirga</taxon>
    </lineage>
</organism>
<dbReference type="Pfam" id="PF04397">
    <property type="entry name" value="LytTR"/>
    <property type="match status" value="1"/>
</dbReference>
<feature type="signal peptide" evidence="4">
    <location>
        <begin position="1"/>
        <end position="28"/>
    </location>
</feature>
<dbReference type="InterPro" id="IPR011990">
    <property type="entry name" value="TPR-like_helical_dom_sf"/>
</dbReference>
<protein>
    <recommendedName>
        <fullName evidence="5">HTH LytTR-type domain-containing protein</fullName>
    </recommendedName>
</protein>
<accession>A0ABQ3HZM6</accession>
<dbReference type="InterPro" id="IPR019734">
    <property type="entry name" value="TPR_rpt"/>
</dbReference>
<proteinExistence type="predicted"/>
<keyword evidence="7" id="KW-1185">Reference proteome</keyword>
<name>A0ABQ3HZM6_9BACT</name>
<evidence type="ECO:0000256" key="1">
    <source>
        <dbReference type="PROSITE-ProRule" id="PRU00339"/>
    </source>
</evidence>
<evidence type="ECO:0000313" key="7">
    <source>
        <dbReference type="Proteomes" id="UP000658258"/>
    </source>
</evidence>
<keyword evidence="4" id="KW-0732">Signal</keyword>
<keyword evidence="3" id="KW-1133">Transmembrane helix</keyword>
<sequence>MKNTRTRLFPIAQFILYLGLLLSAESKAQQDFNDLKSDILMAKTERARLEAIVTLSVTYNRNQLDSLYYYSEVLSDPDINDKEFAEAAKDLIEGVALYHQSRHAEAIDLLEISRKNFAELGSKNLQIRSMSFLGLAYNRSREHAQSADVFREVLKLTENDSEYTDARIAAFGNLSNAYRALGLFAEAIHSLERAIELSGDVRPETQQMSYFNLGQMLAQLELYDRALDALRLIDVENFPSESVQTAVYSNMARAFKQLNLSDSAHFYYQKTLNKAQTTNNWQQALKPQIELGRIAIERQQFPLAETLLNNADDFYKQHRFPPPAYTDLLLAKMELYIASGQWQKGLQASKTFEQFINTNSIIHMSQNGFELVAQIHEGLGDTELALQYQKMYNDLGLAAKEAVQTNRLIEQRNQLALLDANERLEEESSSKEFYQGLTFQVIALSLILLTVLSIVYRYYHRVKKDNVVKSTELSQLKSQLEEAQSQTQEVEFISLKSKALIKLSDLRFVRSDGPYLEFHLTSKTKPEIDRNSLKSLMDELPNNFIQVHRSFIVNLNQVKSIYKSKLVLNDDTEISVSRSFKDDIDELLRNTA</sequence>
<keyword evidence="2" id="KW-0175">Coiled coil</keyword>